<dbReference type="AlphaFoldDB" id="A0A1L5BMJ4"/>
<keyword evidence="1" id="KW-0175">Coiled coil</keyword>
<feature type="region of interest" description="Disordered" evidence="2">
    <location>
        <begin position="33"/>
        <end position="58"/>
    </location>
</feature>
<reference evidence="3 4" key="1">
    <citation type="journal article" date="2012" name="J. Bacteriol.">
        <title>Genome sequence of Sphingobium indicum B90A, a hexachlorocyclohexane-degrading bacterium.</title>
        <authorList>
            <person name="Anand S."/>
            <person name="Sangwan N."/>
            <person name="Lata P."/>
            <person name="Kaur J."/>
            <person name="Dua A."/>
            <person name="Singh A.K."/>
            <person name="Verma M."/>
            <person name="Kaur J."/>
            <person name="Khurana J.P."/>
            <person name="Khurana P."/>
            <person name="Mathur S."/>
            <person name="Lal R."/>
        </authorList>
    </citation>
    <scope>NUCLEOTIDE SEQUENCE [LARGE SCALE GENOMIC DNA]</scope>
    <source>
        <strain evidence="4">DSM 16412 / CCM 7286 / MTCC 6364 / B90A</strain>
    </source>
</reference>
<protein>
    <submittedName>
        <fullName evidence="3">Uncharacterized protein</fullName>
    </submittedName>
</protein>
<evidence type="ECO:0000313" key="3">
    <source>
        <dbReference type="EMBL" id="APL94124.1"/>
    </source>
</evidence>
<evidence type="ECO:0000256" key="2">
    <source>
        <dbReference type="SAM" id="MobiDB-lite"/>
    </source>
</evidence>
<dbReference type="EMBL" id="CP013070">
    <property type="protein sequence ID" value="APL94124.1"/>
    <property type="molecule type" value="Genomic_DNA"/>
</dbReference>
<gene>
    <name evidence="3" type="ORF">SIDU_06160</name>
</gene>
<dbReference type="RefSeq" id="WP_007685965.1">
    <property type="nucleotide sequence ID" value="NZ_CP013070.1"/>
</dbReference>
<proteinExistence type="predicted"/>
<evidence type="ECO:0000256" key="1">
    <source>
        <dbReference type="SAM" id="Coils"/>
    </source>
</evidence>
<evidence type="ECO:0000313" key="4">
    <source>
        <dbReference type="Proteomes" id="UP000004550"/>
    </source>
</evidence>
<name>A0A1L5BMJ4_SPHIB</name>
<accession>A0A1L5BMJ4</accession>
<feature type="compositionally biased region" description="Basic and acidic residues" evidence="2">
    <location>
        <begin position="34"/>
        <end position="43"/>
    </location>
</feature>
<sequence>MTDKAPVTVEQGDRFLLVKRGLYYRPGNQGYTGIKDRAGRYPESDASPEDGITAIHEDDAPEYSQACFADLKEKHMLGKIAALEEEIKRLREALERIGWHELTAREARDIARTALEGRGS</sequence>
<dbReference type="KEGG" id="sinb:SIDU_06160"/>
<organism evidence="3 4">
    <name type="scientific">Sphingobium indicum (strain DSM 16412 / CCM 7286 / MTCC 6364 / B90A)</name>
    <dbReference type="NCBI Taxonomy" id="861109"/>
    <lineage>
        <taxon>Bacteria</taxon>
        <taxon>Pseudomonadati</taxon>
        <taxon>Pseudomonadota</taxon>
        <taxon>Alphaproteobacteria</taxon>
        <taxon>Sphingomonadales</taxon>
        <taxon>Sphingomonadaceae</taxon>
        <taxon>Sphingobium</taxon>
    </lineage>
</organism>
<dbReference type="Proteomes" id="UP000004550">
    <property type="component" value="Chromosome"/>
</dbReference>
<feature type="coiled-coil region" evidence="1">
    <location>
        <begin position="73"/>
        <end position="100"/>
    </location>
</feature>